<feature type="non-terminal residue" evidence="1">
    <location>
        <position position="92"/>
    </location>
</feature>
<reference evidence="1 2" key="2">
    <citation type="submission" date="2017-09" db="EMBL/GenBank/DDBJ databases">
        <title>Extensive intraspecific genome diversity in a model arbuscular mycorrhizal fungus.</title>
        <authorList>
            <person name="Chen E.C."/>
            <person name="Morin E."/>
            <person name="Beaudet D."/>
            <person name="Noel J."/>
            <person name="Ndikumana S."/>
            <person name="Charron P."/>
            <person name="St-Onge C."/>
            <person name="Giorgi J."/>
            <person name="Grigoriev I.V."/>
            <person name="Roux C."/>
            <person name="Martin F.M."/>
            <person name="Corradi N."/>
        </authorList>
    </citation>
    <scope>NUCLEOTIDE SEQUENCE [LARGE SCALE GENOMIC DNA]</scope>
    <source>
        <strain evidence="1 2">A5</strain>
    </source>
</reference>
<dbReference type="VEuPathDB" id="FungiDB:RhiirA1_337095"/>
<name>A0A2N0NZ70_9GLOM</name>
<dbReference type="EMBL" id="LLXJ01002053">
    <property type="protein sequence ID" value="PKB99858.1"/>
    <property type="molecule type" value="Genomic_DNA"/>
</dbReference>
<dbReference type="InterPro" id="IPR036397">
    <property type="entry name" value="RNaseH_sf"/>
</dbReference>
<dbReference type="Gene3D" id="3.30.420.10">
    <property type="entry name" value="Ribonuclease H-like superfamily/Ribonuclease H"/>
    <property type="match status" value="1"/>
</dbReference>
<evidence type="ECO:0008006" key="3">
    <source>
        <dbReference type="Google" id="ProtNLM"/>
    </source>
</evidence>
<comment type="caution">
    <text evidence="1">The sequence shown here is derived from an EMBL/GenBank/DDBJ whole genome shotgun (WGS) entry which is preliminary data.</text>
</comment>
<dbReference type="AlphaFoldDB" id="A0A2N0NZ70"/>
<evidence type="ECO:0000313" key="1">
    <source>
        <dbReference type="EMBL" id="PKB99858.1"/>
    </source>
</evidence>
<feature type="non-terminal residue" evidence="1">
    <location>
        <position position="1"/>
    </location>
</feature>
<reference evidence="1 2" key="1">
    <citation type="submission" date="2016-04" db="EMBL/GenBank/DDBJ databases">
        <title>Genome analyses suggest a sexual origin of heterokaryosis in a supposedly ancient asexual fungus.</title>
        <authorList>
            <person name="Ropars J."/>
            <person name="Sedzielewska K."/>
            <person name="Noel J."/>
            <person name="Charron P."/>
            <person name="Farinelli L."/>
            <person name="Marton T."/>
            <person name="Kruger M."/>
            <person name="Pelin A."/>
            <person name="Brachmann A."/>
            <person name="Corradi N."/>
        </authorList>
    </citation>
    <scope>NUCLEOTIDE SEQUENCE [LARGE SCALE GENOMIC DNA]</scope>
    <source>
        <strain evidence="1 2">A5</strain>
    </source>
</reference>
<gene>
    <name evidence="1" type="ORF">RhiirA5_249685</name>
</gene>
<dbReference type="Proteomes" id="UP000232722">
    <property type="component" value="Unassembled WGS sequence"/>
</dbReference>
<proteinExistence type="predicted"/>
<evidence type="ECO:0000313" key="2">
    <source>
        <dbReference type="Proteomes" id="UP000232722"/>
    </source>
</evidence>
<organism evidence="1 2">
    <name type="scientific">Rhizophagus irregularis</name>
    <dbReference type="NCBI Taxonomy" id="588596"/>
    <lineage>
        <taxon>Eukaryota</taxon>
        <taxon>Fungi</taxon>
        <taxon>Fungi incertae sedis</taxon>
        <taxon>Mucoromycota</taxon>
        <taxon>Glomeromycotina</taxon>
        <taxon>Glomeromycetes</taxon>
        <taxon>Glomerales</taxon>
        <taxon>Glomeraceae</taxon>
        <taxon>Rhizophagus</taxon>
    </lineage>
</organism>
<dbReference type="GO" id="GO:0003676">
    <property type="term" value="F:nucleic acid binding"/>
    <property type="evidence" value="ECO:0007669"/>
    <property type="project" value="InterPro"/>
</dbReference>
<protein>
    <recommendedName>
        <fullName evidence="3">Tc1-like transposase DDE domain-containing protein</fullName>
    </recommendedName>
</protein>
<sequence length="92" mass="10911">SNYSIWWIRTHNVPMLDWMAQSPDLNPIENLWDHLDRQVRKRKPLPKSKQELISVVQEEWRKISIETLHCLILSLPSRIKAVIKAKGGHTKY</sequence>
<accession>A0A2N0NZ70</accession>